<keyword evidence="3" id="KW-1185">Reference proteome</keyword>
<dbReference type="PANTHER" id="PTHR33840:SF1">
    <property type="entry name" value="TLE1 PHOSPHOLIPASE DOMAIN-CONTAINING PROTEIN"/>
    <property type="match status" value="1"/>
</dbReference>
<dbReference type="InterPro" id="IPR018712">
    <property type="entry name" value="Tle1-like_cat"/>
</dbReference>
<dbReference type="AlphaFoldDB" id="A0A2T3B1I3"/>
<dbReference type="Pfam" id="PF09994">
    <property type="entry name" value="T6SS_Tle1-like_cat"/>
    <property type="match status" value="1"/>
</dbReference>
<dbReference type="Proteomes" id="UP000241818">
    <property type="component" value="Unassembled WGS sequence"/>
</dbReference>
<gene>
    <name evidence="2" type="ORF">M430DRAFT_58587</name>
</gene>
<name>A0A2T3B1I3_AMORE</name>
<organism evidence="2 3">
    <name type="scientific">Amorphotheca resinae ATCC 22711</name>
    <dbReference type="NCBI Taxonomy" id="857342"/>
    <lineage>
        <taxon>Eukaryota</taxon>
        <taxon>Fungi</taxon>
        <taxon>Dikarya</taxon>
        <taxon>Ascomycota</taxon>
        <taxon>Pezizomycotina</taxon>
        <taxon>Leotiomycetes</taxon>
        <taxon>Helotiales</taxon>
        <taxon>Amorphothecaceae</taxon>
        <taxon>Amorphotheca</taxon>
    </lineage>
</organism>
<evidence type="ECO:0000259" key="1">
    <source>
        <dbReference type="Pfam" id="PF09994"/>
    </source>
</evidence>
<dbReference type="RefSeq" id="XP_024720765.1">
    <property type="nucleotide sequence ID" value="XM_024868744.1"/>
</dbReference>
<feature type="domain" description="T6SS Phospholipase effector Tle1-like catalytic" evidence="1">
    <location>
        <begin position="6"/>
        <end position="319"/>
    </location>
</feature>
<evidence type="ECO:0000313" key="2">
    <source>
        <dbReference type="EMBL" id="PSS18413.1"/>
    </source>
</evidence>
<protein>
    <recommendedName>
        <fullName evidence="1">T6SS Phospholipase effector Tle1-like catalytic domain-containing protein</fullName>
    </recommendedName>
</protein>
<sequence length="560" mass="62578">MSNQVKRLILCCDGTWSDSNGGYKGPCLIPYSPTATLQVPSNVTRISRAFRKTTPDGKPQIIYYHCGVGAGSDTVNAIAGGVFGIGICENIREVYNFITANYTPGDEIIFVGFSRGAFTARSVANMIQDIGLLTGDGMEYFYPIFKDQQNFRNRDYNDVFPNLPFPDKPEGPDAAAEYKRRLEQASPKLPRPIFGDGLTIVNDPDGSEISVQAVAVWETVGALGIPQIPILANLGIPRYQKEYKFFDTNLSSNTRHAFQALALDERRATFTPAVWERKDENTVGVDLRQVWFPGTHSNVGGGDYDQEIANITLAWMMDQLASIGVAFRDECIDKIFEQNVEYYENARKSPTIPSTVFSRRPNRRWASKSVYDKHRPVRPFGLGKIYESDISVYHFLPKAIRTPGLYKRLDHKTGQPTAVAMTCTNERVHSSVRIRFELAGLGPDDHGPYKCPALTEKGPWQPKQRPIRVHDPIPWNATWGPETSPAAAPPGDLRWVWEYNGPEQDAPKVTVMVEDNLGPYQRRLLLLSEMQGRDETLVYHDQQGTIEGGISRGSVSYGVC</sequence>
<dbReference type="GeneID" id="36576825"/>
<dbReference type="PANTHER" id="PTHR33840">
    <property type="match status" value="1"/>
</dbReference>
<dbReference type="EMBL" id="KZ679011">
    <property type="protein sequence ID" value="PSS18413.1"/>
    <property type="molecule type" value="Genomic_DNA"/>
</dbReference>
<proteinExistence type="predicted"/>
<dbReference type="InterPro" id="IPR029058">
    <property type="entry name" value="AB_hydrolase_fold"/>
</dbReference>
<dbReference type="STRING" id="857342.A0A2T3B1I3"/>
<dbReference type="InParanoid" id="A0A2T3B1I3"/>
<accession>A0A2T3B1I3</accession>
<reference evidence="2 3" key="1">
    <citation type="journal article" date="2018" name="New Phytol.">
        <title>Comparative genomics and transcriptomics depict ericoid mycorrhizal fungi as versatile saprotrophs and plant mutualists.</title>
        <authorList>
            <person name="Martino E."/>
            <person name="Morin E."/>
            <person name="Grelet G.A."/>
            <person name="Kuo A."/>
            <person name="Kohler A."/>
            <person name="Daghino S."/>
            <person name="Barry K.W."/>
            <person name="Cichocki N."/>
            <person name="Clum A."/>
            <person name="Dockter R.B."/>
            <person name="Hainaut M."/>
            <person name="Kuo R.C."/>
            <person name="LaButti K."/>
            <person name="Lindahl B.D."/>
            <person name="Lindquist E.A."/>
            <person name="Lipzen A."/>
            <person name="Khouja H.R."/>
            <person name="Magnuson J."/>
            <person name="Murat C."/>
            <person name="Ohm R.A."/>
            <person name="Singer S.W."/>
            <person name="Spatafora J.W."/>
            <person name="Wang M."/>
            <person name="Veneault-Fourrey C."/>
            <person name="Henrissat B."/>
            <person name="Grigoriev I.V."/>
            <person name="Martin F.M."/>
            <person name="Perotto S."/>
        </authorList>
    </citation>
    <scope>NUCLEOTIDE SEQUENCE [LARGE SCALE GENOMIC DNA]</scope>
    <source>
        <strain evidence="2 3">ATCC 22711</strain>
    </source>
</reference>
<dbReference type="SUPFAM" id="SSF53474">
    <property type="entry name" value="alpha/beta-Hydrolases"/>
    <property type="match status" value="1"/>
</dbReference>
<dbReference type="OrthoDB" id="3057168at2759"/>
<evidence type="ECO:0000313" key="3">
    <source>
        <dbReference type="Proteomes" id="UP000241818"/>
    </source>
</evidence>